<sequence length="240" mass="26479">MVEMHEGAGLPEDGEFLLLDKPLDWTSFDVVAKVRNAYKRGGLKRKVGHSGTLDPKATGLLILATGKKTRELSTLEGLDKVYDAVIRLGARTLSHDSESEEYGLRDVTHLDEGAVKRAASELEGKRMQQAPMHSATWHKGKRLYELARKGTVVTDRKSKEIVVHSFDVLRVELPLVYCRIHVSKGAYIRVLADELGEALGVGGYLAGLRRIAIGSYQVESAMRVEDAVARVLGQMQVTDQ</sequence>
<accession>A0A3S0U240</accession>
<dbReference type="EC" id="5.4.99.25" evidence="5"/>
<name>A0A3S0U240_CHLPH</name>
<dbReference type="PANTHER" id="PTHR13767">
    <property type="entry name" value="TRNA-PSEUDOURIDINE SYNTHASE"/>
    <property type="match status" value="1"/>
</dbReference>
<dbReference type="AlphaFoldDB" id="A0A3S0U240"/>
<comment type="function">
    <text evidence="5">Responsible for synthesis of pseudouridine from uracil-55 in the psi GC loop of transfer RNAs.</text>
</comment>
<gene>
    <name evidence="5 9" type="primary">truB</name>
    <name evidence="9" type="ORF">EKD02_02795</name>
    <name evidence="7" type="ORF">FP507_10220</name>
    <name evidence="8" type="ORF">GJ685_04550</name>
</gene>
<comment type="catalytic activity">
    <reaction evidence="1 5">
        <text>uridine(55) in tRNA = pseudouridine(55) in tRNA</text>
        <dbReference type="Rhea" id="RHEA:42532"/>
        <dbReference type="Rhea" id="RHEA-COMP:10101"/>
        <dbReference type="Rhea" id="RHEA-COMP:10102"/>
        <dbReference type="ChEBI" id="CHEBI:65314"/>
        <dbReference type="ChEBI" id="CHEBI:65315"/>
        <dbReference type="EC" id="5.4.99.25"/>
    </reaction>
</comment>
<dbReference type="Proteomes" id="UP000489351">
    <property type="component" value="Unassembled WGS sequence"/>
</dbReference>
<proteinExistence type="inferred from homology"/>
<comment type="similarity">
    <text evidence="2 5">Belongs to the pseudouridine synthase TruB family. Type 1 subfamily.</text>
</comment>
<feature type="domain" description="Pseudouridine synthase II N-terminal" evidence="6">
    <location>
        <begin position="44"/>
        <end position="188"/>
    </location>
</feature>
<comment type="caution">
    <text evidence="9">The sequence shown here is derived from an EMBL/GenBank/DDBJ whole genome shotgun (WGS) entry which is preliminary data.</text>
</comment>
<dbReference type="Gene3D" id="3.30.2350.10">
    <property type="entry name" value="Pseudouridine synthase"/>
    <property type="match status" value="1"/>
</dbReference>
<keyword evidence="12" id="KW-1185">Reference proteome</keyword>
<evidence type="ECO:0000313" key="9">
    <source>
        <dbReference type="EMBL" id="RTY39199.1"/>
    </source>
</evidence>
<dbReference type="GO" id="GO:0031119">
    <property type="term" value="P:tRNA pseudouridine synthesis"/>
    <property type="evidence" value="ECO:0007669"/>
    <property type="project" value="UniProtKB-UniRule"/>
</dbReference>
<evidence type="ECO:0000259" key="6">
    <source>
        <dbReference type="Pfam" id="PF01509"/>
    </source>
</evidence>
<organism evidence="9 10">
    <name type="scientific">Chlorobium phaeovibrioides</name>
    <dbReference type="NCBI Taxonomy" id="1094"/>
    <lineage>
        <taxon>Bacteria</taxon>
        <taxon>Pseudomonadati</taxon>
        <taxon>Chlorobiota</taxon>
        <taxon>Chlorobiia</taxon>
        <taxon>Chlorobiales</taxon>
        <taxon>Chlorobiaceae</taxon>
        <taxon>Chlorobium/Pelodictyon group</taxon>
        <taxon>Chlorobium</taxon>
    </lineage>
</organism>
<dbReference type="GO" id="GO:0160148">
    <property type="term" value="F:tRNA pseudouridine(55) synthase activity"/>
    <property type="evidence" value="ECO:0007669"/>
    <property type="project" value="UniProtKB-EC"/>
</dbReference>
<keyword evidence="4 5" id="KW-0413">Isomerase</keyword>
<keyword evidence="3 5" id="KW-0819">tRNA processing</keyword>
<evidence type="ECO:0000313" key="7">
    <source>
        <dbReference type="EMBL" id="KAA6230679.1"/>
    </source>
</evidence>
<dbReference type="EMBL" id="WUBZ01000011">
    <property type="protein sequence ID" value="MWV54336.1"/>
    <property type="molecule type" value="Genomic_DNA"/>
</dbReference>
<protein>
    <recommendedName>
        <fullName evidence="5">tRNA pseudouridine synthase B</fullName>
        <ecNumber evidence="5">5.4.99.25</ecNumber>
    </recommendedName>
    <alternativeName>
        <fullName evidence="5">tRNA pseudouridine(55) synthase</fullName>
        <shortName evidence="5">Psi55 synthase</shortName>
    </alternativeName>
    <alternativeName>
        <fullName evidence="5">tRNA pseudouridylate synthase</fullName>
    </alternativeName>
    <alternativeName>
        <fullName evidence="5">tRNA-uridine isomerase</fullName>
    </alternativeName>
</protein>
<dbReference type="EMBL" id="VMRG01000002">
    <property type="protein sequence ID" value="KAA6230679.1"/>
    <property type="molecule type" value="Genomic_DNA"/>
</dbReference>
<dbReference type="NCBIfam" id="TIGR00431">
    <property type="entry name" value="TruB"/>
    <property type="match status" value="1"/>
</dbReference>
<dbReference type="EMBL" id="RXYK01000003">
    <property type="protein sequence ID" value="RTY39199.1"/>
    <property type="molecule type" value="Genomic_DNA"/>
</dbReference>
<evidence type="ECO:0000256" key="4">
    <source>
        <dbReference type="ARBA" id="ARBA00023235"/>
    </source>
</evidence>
<evidence type="ECO:0000256" key="5">
    <source>
        <dbReference type="HAMAP-Rule" id="MF_01080"/>
    </source>
</evidence>
<reference evidence="7 11" key="2">
    <citation type="submission" date="2019-07" db="EMBL/GenBank/DDBJ databases">
        <title>Draft genome Sequence of Chlorobium phaeovibrioides sp. strain PhvTcv-s14, from the Phylum Chlorobi.</title>
        <authorList>
            <person name="Babenko V."/>
            <person name="Boldyreva D."/>
            <person name="Kanygina A."/>
            <person name="Selezneva O."/>
            <person name="Akopiyan T."/>
            <person name="Lunina O."/>
        </authorList>
    </citation>
    <scope>NUCLEOTIDE SEQUENCE [LARGE SCALE GENOMIC DNA]</scope>
    <source>
        <strain evidence="7 11">GrTcv12</strain>
    </source>
</reference>
<feature type="active site" description="Nucleophile" evidence="5">
    <location>
        <position position="54"/>
    </location>
</feature>
<reference evidence="9 10" key="1">
    <citation type="submission" date="2018-12" db="EMBL/GenBank/DDBJ databases">
        <authorList>
            <person name="Lunina O.N."/>
            <person name="Grouzdev D.S."/>
            <person name="Gorlenko V.M."/>
            <person name="Savvichev A.S."/>
        </authorList>
    </citation>
    <scope>NUCLEOTIDE SEQUENCE [LARGE SCALE GENOMIC DNA]</scope>
    <source>
        <strain evidence="9 10">BrKhr-17</strain>
    </source>
</reference>
<evidence type="ECO:0000313" key="10">
    <source>
        <dbReference type="Proteomes" id="UP000279908"/>
    </source>
</evidence>
<evidence type="ECO:0000256" key="1">
    <source>
        <dbReference type="ARBA" id="ARBA00000385"/>
    </source>
</evidence>
<dbReference type="RefSeq" id="WP_126342076.1">
    <property type="nucleotide sequence ID" value="NZ_CP041698.1"/>
</dbReference>
<dbReference type="Pfam" id="PF01509">
    <property type="entry name" value="TruB_N"/>
    <property type="match status" value="1"/>
</dbReference>
<dbReference type="InterPro" id="IPR020103">
    <property type="entry name" value="PsdUridine_synth_cat_dom_sf"/>
</dbReference>
<evidence type="ECO:0000313" key="8">
    <source>
        <dbReference type="EMBL" id="MWV54336.1"/>
    </source>
</evidence>
<dbReference type="GO" id="GO:1990481">
    <property type="term" value="P:mRNA pseudouridine synthesis"/>
    <property type="evidence" value="ECO:0007669"/>
    <property type="project" value="TreeGrafter"/>
</dbReference>
<evidence type="ECO:0000313" key="11">
    <source>
        <dbReference type="Proteomes" id="UP000327458"/>
    </source>
</evidence>
<dbReference type="GO" id="GO:0003723">
    <property type="term" value="F:RNA binding"/>
    <property type="evidence" value="ECO:0007669"/>
    <property type="project" value="InterPro"/>
</dbReference>
<evidence type="ECO:0000313" key="12">
    <source>
        <dbReference type="Proteomes" id="UP000489351"/>
    </source>
</evidence>
<dbReference type="HAMAP" id="MF_01080">
    <property type="entry name" value="TruB_bact"/>
    <property type="match status" value="1"/>
</dbReference>
<evidence type="ECO:0000256" key="2">
    <source>
        <dbReference type="ARBA" id="ARBA00005642"/>
    </source>
</evidence>
<dbReference type="InterPro" id="IPR002501">
    <property type="entry name" value="PsdUridine_synth_N"/>
</dbReference>
<dbReference type="InterPro" id="IPR014780">
    <property type="entry name" value="tRNA_psdUridine_synth_TruB"/>
</dbReference>
<evidence type="ECO:0000256" key="3">
    <source>
        <dbReference type="ARBA" id="ARBA00022694"/>
    </source>
</evidence>
<reference evidence="8 12" key="3">
    <citation type="submission" date="2019-11" db="EMBL/GenBank/DDBJ databases">
        <title>Green- and brown-colored morphotypes of Chlorobia in the stratified aquatic ecosystems of Kandalaksha Gulf (White Sea): A model for study of the accessory genome evolution.</title>
        <authorList>
            <person name="Grouzdev D.S."/>
        </authorList>
    </citation>
    <scope>NUCLEOTIDE SEQUENCE [LARGE SCALE GENOMIC DNA]</scope>
    <source>
        <strain evidence="8 12">ZM</strain>
    </source>
</reference>
<dbReference type="PANTHER" id="PTHR13767:SF2">
    <property type="entry name" value="PSEUDOURIDYLATE SYNTHASE TRUB1"/>
    <property type="match status" value="1"/>
</dbReference>
<dbReference type="Proteomes" id="UP000279908">
    <property type="component" value="Unassembled WGS sequence"/>
</dbReference>
<dbReference type="Proteomes" id="UP000327458">
    <property type="component" value="Unassembled WGS sequence"/>
</dbReference>
<dbReference type="SUPFAM" id="SSF55120">
    <property type="entry name" value="Pseudouridine synthase"/>
    <property type="match status" value="1"/>
</dbReference>